<organism evidence="2 3">
    <name type="scientific">Enterococcus rivorum</name>
    <dbReference type="NCBI Taxonomy" id="762845"/>
    <lineage>
        <taxon>Bacteria</taxon>
        <taxon>Bacillati</taxon>
        <taxon>Bacillota</taxon>
        <taxon>Bacilli</taxon>
        <taxon>Lactobacillales</taxon>
        <taxon>Enterococcaceae</taxon>
        <taxon>Enterococcus</taxon>
    </lineage>
</organism>
<dbReference type="STRING" id="762845.BCR26_13830"/>
<evidence type="ECO:0008006" key="4">
    <source>
        <dbReference type="Google" id="ProtNLM"/>
    </source>
</evidence>
<feature type="transmembrane region" description="Helical" evidence="1">
    <location>
        <begin position="40"/>
        <end position="58"/>
    </location>
</feature>
<protein>
    <recommendedName>
        <fullName evidence="4">EbsA protein</fullName>
    </recommendedName>
</protein>
<keyword evidence="1" id="KW-1133">Transmembrane helix</keyword>
<reference evidence="2 3" key="1">
    <citation type="submission" date="2016-09" db="EMBL/GenBank/DDBJ databases">
        <authorList>
            <person name="Capua I."/>
            <person name="De Benedictis P."/>
            <person name="Joannis T."/>
            <person name="Lombin L.H."/>
            <person name="Cattoli G."/>
        </authorList>
    </citation>
    <scope>NUCLEOTIDE SEQUENCE [LARGE SCALE GENOMIC DNA]</scope>
    <source>
        <strain evidence="2 3">LMG 25899</strain>
    </source>
</reference>
<evidence type="ECO:0000256" key="1">
    <source>
        <dbReference type="SAM" id="Phobius"/>
    </source>
</evidence>
<dbReference type="AlphaFoldDB" id="A0A1E5KWH8"/>
<dbReference type="OrthoDB" id="2233065at2"/>
<accession>A0A1E5KWH8</accession>
<comment type="caution">
    <text evidence="2">The sequence shown here is derived from an EMBL/GenBank/DDBJ whole genome shotgun (WGS) entry which is preliminary data.</text>
</comment>
<name>A0A1E5KWH8_9ENTE</name>
<evidence type="ECO:0000313" key="2">
    <source>
        <dbReference type="EMBL" id="OEH82236.1"/>
    </source>
</evidence>
<dbReference type="RefSeq" id="WP_069698797.1">
    <property type="nucleotide sequence ID" value="NZ_JAGGMA010000032.1"/>
</dbReference>
<keyword evidence="1" id="KW-0812">Transmembrane</keyword>
<feature type="transmembrane region" description="Helical" evidence="1">
    <location>
        <begin position="12"/>
        <end position="34"/>
    </location>
</feature>
<proteinExistence type="predicted"/>
<gene>
    <name evidence="2" type="ORF">BCR26_13830</name>
</gene>
<dbReference type="InterPro" id="IPR020215">
    <property type="entry name" value="EbsA-like"/>
</dbReference>
<sequence>MKKKIYHWQPELSMAIIYWSCTFGILFISLILTLENTRPYLTSNIVLVIFFLFFALGLNRYFKIGDDDLFIHALLPRRRKKVPLNSISTIRVGPKSLEIYSTALKEGSQLFIMTKKSKHAFIESLNKHSKIIGEIIYDENQKIGKH</sequence>
<dbReference type="Proteomes" id="UP000095256">
    <property type="component" value="Unassembled WGS sequence"/>
</dbReference>
<evidence type="ECO:0000313" key="3">
    <source>
        <dbReference type="Proteomes" id="UP000095256"/>
    </source>
</evidence>
<dbReference type="EMBL" id="MIEK01000025">
    <property type="protein sequence ID" value="OEH82236.1"/>
    <property type="molecule type" value="Genomic_DNA"/>
</dbReference>
<keyword evidence="1" id="KW-0472">Membrane</keyword>
<keyword evidence="3" id="KW-1185">Reference proteome</keyword>
<dbReference type="Pfam" id="PF17255">
    <property type="entry name" value="EbsA"/>
    <property type="match status" value="1"/>
</dbReference>